<dbReference type="Pfam" id="PF02263">
    <property type="entry name" value="GBP"/>
    <property type="match status" value="1"/>
</dbReference>
<feature type="non-terminal residue" evidence="5">
    <location>
        <position position="1"/>
    </location>
</feature>
<dbReference type="EMBL" id="CAJVQB010119192">
    <property type="protein sequence ID" value="CAG8853038.1"/>
    <property type="molecule type" value="Genomic_DNA"/>
</dbReference>
<dbReference type="SUPFAM" id="SSF52540">
    <property type="entry name" value="P-loop containing nucleoside triphosphate hydrolases"/>
    <property type="match status" value="1"/>
</dbReference>
<evidence type="ECO:0000313" key="6">
    <source>
        <dbReference type="Proteomes" id="UP000789901"/>
    </source>
</evidence>
<comment type="caution">
    <text evidence="5">The sequence shown here is derived from an EMBL/GenBank/DDBJ whole genome shotgun (WGS) entry which is preliminary data.</text>
</comment>
<keyword evidence="6" id="KW-1185">Reference proteome</keyword>
<comment type="similarity">
    <text evidence="3">Belongs to the TRAFAC class dynamin-like GTPase superfamily. GB1/RHD3 GTPase family.</text>
</comment>
<dbReference type="Proteomes" id="UP000789901">
    <property type="component" value="Unassembled WGS sequence"/>
</dbReference>
<dbReference type="InterPro" id="IPR030386">
    <property type="entry name" value="G_GB1_RHD3_dom"/>
</dbReference>
<dbReference type="PROSITE" id="PS51715">
    <property type="entry name" value="G_GB1_RHD3"/>
    <property type="match status" value="1"/>
</dbReference>
<proteinExistence type="inferred from homology"/>
<evidence type="ECO:0000313" key="5">
    <source>
        <dbReference type="EMBL" id="CAG8853038.1"/>
    </source>
</evidence>
<protein>
    <submittedName>
        <fullName evidence="5">39836_t:CDS:1</fullName>
    </submittedName>
</protein>
<gene>
    <name evidence="5" type="ORF">GMARGA_LOCUS41859</name>
</gene>
<keyword evidence="2" id="KW-0342">GTP-binding</keyword>
<reference evidence="5 6" key="1">
    <citation type="submission" date="2021-06" db="EMBL/GenBank/DDBJ databases">
        <authorList>
            <person name="Kallberg Y."/>
            <person name="Tangrot J."/>
            <person name="Rosling A."/>
        </authorList>
    </citation>
    <scope>NUCLEOTIDE SEQUENCE [LARGE SCALE GENOMIC DNA]</scope>
    <source>
        <strain evidence="5 6">120-4 pot B 10/14</strain>
    </source>
</reference>
<dbReference type="Gene3D" id="3.40.50.300">
    <property type="entry name" value="P-loop containing nucleotide triphosphate hydrolases"/>
    <property type="match status" value="1"/>
</dbReference>
<name>A0ABN7XCQ2_GIGMA</name>
<evidence type="ECO:0000256" key="3">
    <source>
        <dbReference type="PROSITE-ProRule" id="PRU01052"/>
    </source>
</evidence>
<evidence type="ECO:0000256" key="1">
    <source>
        <dbReference type="ARBA" id="ARBA00022741"/>
    </source>
</evidence>
<dbReference type="InterPro" id="IPR027417">
    <property type="entry name" value="P-loop_NTPase"/>
</dbReference>
<accession>A0ABN7XCQ2</accession>
<dbReference type="PANTHER" id="PTHR10751">
    <property type="entry name" value="GUANYLATE BINDING PROTEIN"/>
    <property type="match status" value="1"/>
</dbReference>
<keyword evidence="1" id="KW-0547">Nucleotide-binding</keyword>
<organism evidence="5 6">
    <name type="scientific">Gigaspora margarita</name>
    <dbReference type="NCBI Taxonomy" id="4874"/>
    <lineage>
        <taxon>Eukaryota</taxon>
        <taxon>Fungi</taxon>
        <taxon>Fungi incertae sedis</taxon>
        <taxon>Mucoromycota</taxon>
        <taxon>Glomeromycotina</taxon>
        <taxon>Glomeromycetes</taxon>
        <taxon>Diversisporales</taxon>
        <taxon>Gigasporaceae</taxon>
        <taxon>Gigaspora</taxon>
    </lineage>
</organism>
<dbReference type="InterPro" id="IPR015894">
    <property type="entry name" value="Guanylate-bd_N"/>
</dbReference>
<feature type="non-terminal residue" evidence="5">
    <location>
        <position position="126"/>
    </location>
</feature>
<sequence>NPANLLNYMRLDEDEAILLDERTLRILKKIQEPVAVITIVGSYSRGKSYFANTLLGRHDGFKLGSSVEGCTKGINIWDTPFYLEGKHVVIIDCEGIDALVKKIRERISFLLYVWLSHQRSYQYSWN</sequence>
<feature type="domain" description="GB1/RHD3-type G" evidence="4">
    <location>
        <begin position="31"/>
        <end position="126"/>
    </location>
</feature>
<evidence type="ECO:0000256" key="2">
    <source>
        <dbReference type="ARBA" id="ARBA00023134"/>
    </source>
</evidence>
<evidence type="ECO:0000259" key="4">
    <source>
        <dbReference type="PROSITE" id="PS51715"/>
    </source>
</evidence>